<dbReference type="RefSeq" id="WP_164353657.1">
    <property type="nucleotide sequence ID" value="NZ_JAABNT010000005.1"/>
</dbReference>
<dbReference type="InterPro" id="IPR029063">
    <property type="entry name" value="SAM-dependent_MTases_sf"/>
</dbReference>
<dbReference type="Gene3D" id="3.40.50.150">
    <property type="entry name" value="Vaccinia Virus protein VP39"/>
    <property type="match status" value="1"/>
</dbReference>
<evidence type="ECO:0008006" key="3">
    <source>
        <dbReference type="Google" id="ProtNLM"/>
    </source>
</evidence>
<accession>A0A6P0CC45</accession>
<dbReference type="EMBL" id="JAABNT010000005">
    <property type="protein sequence ID" value="NEK22728.1"/>
    <property type="molecule type" value="Genomic_DNA"/>
</dbReference>
<dbReference type="Proteomes" id="UP000468591">
    <property type="component" value="Unassembled WGS sequence"/>
</dbReference>
<dbReference type="SUPFAM" id="SSF53335">
    <property type="entry name" value="S-adenosyl-L-methionine-dependent methyltransferases"/>
    <property type="match status" value="1"/>
</dbReference>
<comment type="caution">
    <text evidence="1">The sequence shown here is derived from an EMBL/GenBank/DDBJ whole genome shotgun (WGS) entry which is preliminary data.</text>
</comment>
<organism evidence="1 2">
    <name type="scientific">Sulfitobacter sediminilitoris</name>
    <dbReference type="NCBI Taxonomy" id="2698830"/>
    <lineage>
        <taxon>Bacteria</taxon>
        <taxon>Pseudomonadati</taxon>
        <taxon>Pseudomonadota</taxon>
        <taxon>Alphaproteobacteria</taxon>
        <taxon>Rhodobacterales</taxon>
        <taxon>Roseobacteraceae</taxon>
        <taxon>Sulfitobacter</taxon>
    </lineage>
</organism>
<name>A0A6P0CC45_9RHOB</name>
<evidence type="ECO:0000313" key="2">
    <source>
        <dbReference type="Proteomes" id="UP000468591"/>
    </source>
</evidence>
<protein>
    <recommendedName>
        <fullName evidence="3">Class I SAM-dependent methyltransferase</fullName>
    </recommendedName>
</protein>
<proteinExistence type="predicted"/>
<evidence type="ECO:0000313" key="1">
    <source>
        <dbReference type="EMBL" id="NEK22728.1"/>
    </source>
</evidence>
<gene>
    <name evidence="1" type="ORF">GV827_09945</name>
</gene>
<reference evidence="1 2" key="1">
    <citation type="submission" date="2020-01" db="EMBL/GenBank/DDBJ databases">
        <title>Sulfitobacter sediminilitoris sp. nov., isolated from a tidal flat.</title>
        <authorList>
            <person name="Park S."/>
            <person name="Yoon J.-H."/>
        </authorList>
    </citation>
    <scope>NUCLEOTIDE SEQUENCE [LARGE SCALE GENOMIC DNA]</scope>
    <source>
        <strain evidence="1 2">JBTF-M27</strain>
    </source>
</reference>
<dbReference type="AlphaFoldDB" id="A0A6P0CC45"/>
<keyword evidence="2" id="KW-1185">Reference proteome</keyword>
<dbReference type="CDD" id="cd02440">
    <property type="entry name" value="AdoMet_MTases"/>
    <property type="match status" value="1"/>
</dbReference>
<sequence length="211" mass="24035">MRSYETEQFIEDLKSIETRYLEMMRKCEIFKAALEAPDTWAVPEVESAEGQFQYIPYVLDGLADILLDLSVVLPDDPDFRHSRQPIRPLTLVEIGCGIGRNLSLFRTQKLIPIVKAVGFDIVPEYIETAQRIYGLGEDAFVDDAMKFDYSGFDLLFFYRPFSDDDMQTAFEELLMDSAKPGAIIIGLNTERMQSSRKVVEVGTNGSCYKKL</sequence>